<feature type="transmembrane region" description="Helical" evidence="5">
    <location>
        <begin position="362"/>
        <end position="382"/>
    </location>
</feature>
<feature type="transmembrane region" description="Helical" evidence="5">
    <location>
        <begin position="85"/>
        <end position="108"/>
    </location>
</feature>
<comment type="subcellular location">
    <subcellularLocation>
        <location evidence="1">Membrane</location>
        <topology evidence="1">Multi-pass membrane protein</topology>
    </subcellularLocation>
</comment>
<feature type="transmembrane region" description="Helical" evidence="5">
    <location>
        <begin position="197"/>
        <end position="214"/>
    </location>
</feature>
<evidence type="ECO:0000256" key="3">
    <source>
        <dbReference type="ARBA" id="ARBA00022989"/>
    </source>
</evidence>
<evidence type="ECO:0000256" key="5">
    <source>
        <dbReference type="SAM" id="Phobius"/>
    </source>
</evidence>
<name>A0A2T1EB92_9CYAN</name>
<dbReference type="GO" id="GO:0016020">
    <property type="term" value="C:membrane"/>
    <property type="evidence" value="ECO:0007669"/>
    <property type="project" value="UniProtKB-SubCell"/>
</dbReference>
<gene>
    <name evidence="7" type="ORF">C7B82_09675</name>
</gene>
<keyword evidence="3 5" id="KW-1133">Transmembrane helix</keyword>
<dbReference type="InterPro" id="IPR052706">
    <property type="entry name" value="Membrane-Transporter-like"/>
</dbReference>
<dbReference type="OrthoDB" id="9771198at2"/>
<accession>A0A2T1EB92</accession>
<keyword evidence="4 5" id="KW-0472">Membrane</keyword>
<dbReference type="RefSeq" id="WP_106256097.1">
    <property type="nucleotide sequence ID" value="NZ_CAWNSW010000006.1"/>
</dbReference>
<dbReference type="Pfam" id="PF00916">
    <property type="entry name" value="Sulfate_transp"/>
    <property type="match status" value="1"/>
</dbReference>
<dbReference type="InterPro" id="IPR011547">
    <property type="entry name" value="SLC26A/SulP_dom"/>
</dbReference>
<evidence type="ECO:0000256" key="4">
    <source>
        <dbReference type="ARBA" id="ARBA00023136"/>
    </source>
</evidence>
<feature type="transmembrane region" description="Helical" evidence="5">
    <location>
        <begin position="154"/>
        <end position="171"/>
    </location>
</feature>
<evidence type="ECO:0000256" key="2">
    <source>
        <dbReference type="ARBA" id="ARBA00022692"/>
    </source>
</evidence>
<organism evidence="7 8">
    <name type="scientific">Stenomitos frigidus ULC18</name>
    <dbReference type="NCBI Taxonomy" id="2107698"/>
    <lineage>
        <taxon>Bacteria</taxon>
        <taxon>Bacillati</taxon>
        <taxon>Cyanobacteriota</taxon>
        <taxon>Cyanophyceae</taxon>
        <taxon>Leptolyngbyales</taxon>
        <taxon>Leptolyngbyaceae</taxon>
        <taxon>Stenomitos</taxon>
    </lineage>
</organism>
<reference evidence="7 8" key="2">
    <citation type="submission" date="2018-03" db="EMBL/GenBank/DDBJ databases">
        <title>The ancient ancestry and fast evolution of plastids.</title>
        <authorList>
            <person name="Moore K.R."/>
            <person name="Magnabosco C."/>
            <person name="Momper L."/>
            <person name="Gold D.A."/>
            <person name="Bosak T."/>
            <person name="Fournier G.P."/>
        </authorList>
    </citation>
    <scope>NUCLEOTIDE SEQUENCE [LARGE SCALE GENOMIC DNA]</scope>
    <source>
        <strain evidence="7 8">ULC18</strain>
    </source>
</reference>
<dbReference type="EMBL" id="PVWK01000056">
    <property type="protein sequence ID" value="PSB30032.1"/>
    <property type="molecule type" value="Genomic_DNA"/>
</dbReference>
<proteinExistence type="predicted"/>
<dbReference type="AlphaFoldDB" id="A0A2T1EB92"/>
<feature type="transmembrane region" description="Helical" evidence="5">
    <location>
        <begin position="388"/>
        <end position="408"/>
    </location>
</feature>
<reference evidence="8" key="1">
    <citation type="submission" date="2018-02" db="EMBL/GenBank/DDBJ databases">
        <authorList>
            <person name="Moore K."/>
            <person name="Momper L."/>
        </authorList>
    </citation>
    <scope>NUCLEOTIDE SEQUENCE [LARGE SCALE GENOMIC DNA]</scope>
    <source>
        <strain evidence="8">ULC18</strain>
    </source>
</reference>
<dbReference type="Proteomes" id="UP000239576">
    <property type="component" value="Unassembled WGS sequence"/>
</dbReference>
<dbReference type="PANTHER" id="PTHR43310">
    <property type="entry name" value="SULFATE TRANSPORTER YBAR-RELATED"/>
    <property type="match status" value="1"/>
</dbReference>
<feature type="domain" description="SLC26A/SulP transporter" evidence="6">
    <location>
        <begin position="31"/>
        <end position="418"/>
    </location>
</feature>
<feature type="transmembrane region" description="Helical" evidence="5">
    <location>
        <begin position="221"/>
        <end position="240"/>
    </location>
</feature>
<feature type="transmembrane region" description="Helical" evidence="5">
    <location>
        <begin position="50"/>
        <end position="73"/>
    </location>
</feature>
<evidence type="ECO:0000259" key="6">
    <source>
        <dbReference type="Pfam" id="PF00916"/>
    </source>
</evidence>
<evidence type="ECO:0000256" key="1">
    <source>
        <dbReference type="ARBA" id="ARBA00004141"/>
    </source>
</evidence>
<protein>
    <submittedName>
        <fullName evidence="7">Sodium-independent anion transporter</fullName>
    </submittedName>
</protein>
<feature type="transmembrane region" description="Helical" evidence="5">
    <location>
        <begin position="282"/>
        <end position="302"/>
    </location>
</feature>
<evidence type="ECO:0000313" key="7">
    <source>
        <dbReference type="EMBL" id="PSB30032.1"/>
    </source>
</evidence>
<keyword evidence="8" id="KW-1185">Reference proteome</keyword>
<keyword evidence="2 5" id="KW-0812">Transmembrane</keyword>
<feature type="transmembrane region" description="Helical" evidence="5">
    <location>
        <begin position="120"/>
        <end position="142"/>
    </location>
</feature>
<dbReference type="PANTHER" id="PTHR43310:SF2">
    <property type="entry name" value="SLC26A_SULP TRANSPORTER DOMAIN-CONTAINING PROTEIN"/>
    <property type="match status" value="1"/>
</dbReference>
<evidence type="ECO:0000313" key="8">
    <source>
        <dbReference type="Proteomes" id="UP000239576"/>
    </source>
</evidence>
<sequence>MKSHILPLTNPQSIRARFLPPQPLMRLLPSLSTGLTTGAIGVIFDLSYAALIFSGSLASHLAAGISLVLFSAATTRIAIVLTSSFPGMVADLGTVPTAILAWSVGMVVKQMPTTASSAEILVTALATIALTSLLTGTVLLLLGVLRLGGWVRSLPTPVLGGFIASTGWLLVKGACKIMTDKPLELAQLPALMQPERLMHWLPGLFFALYLLVITKRRTHPLVMITSLLGAIGLFYLLLPLTGTPAAAASQHGWTLAIPTQAGFVGIWRSLHWSDFWHIHWDAIATQWLCLATVTVTTAISLLMNVSSMELMSNKAINPNQELKVAGLANLAISLWGGILSYHSLSKSVLAHKLGSRGRLITLIDSAVFILVPLLGSSLLAYFPKPVLSGLLLFLGLSLLLEWVYAAWCKLSRWDYFIVQLIWIISGTVGFLQGLTVGWVVAIGLLAMQSKHCKSQTFDL</sequence>
<feature type="transmembrane region" description="Helical" evidence="5">
    <location>
        <begin position="420"/>
        <end position="447"/>
    </location>
</feature>
<feature type="transmembrane region" description="Helical" evidence="5">
    <location>
        <begin position="322"/>
        <end position="341"/>
    </location>
</feature>
<comment type="caution">
    <text evidence="7">The sequence shown here is derived from an EMBL/GenBank/DDBJ whole genome shotgun (WGS) entry which is preliminary data.</text>
</comment>